<protein>
    <recommendedName>
        <fullName evidence="8">SOSEKI DIX-like domain-containing protein</fullName>
    </recommendedName>
</protein>
<keyword evidence="2" id="KW-0217">Developmental protein</keyword>
<dbReference type="PANTHER" id="PTHR31083:SF32">
    <property type="entry name" value="OS09G0571000 PROTEIN"/>
    <property type="match status" value="1"/>
</dbReference>
<accession>A0A0A9CW32</accession>
<name>A0A0A9CW32_ARUDO</name>
<keyword evidence="6" id="KW-0131">Cell cycle</keyword>
<proteinExistence type="inferred from homology"/>
<keyword evidence="4" id="KW-0132">Cell division</keyword>
<evidence type="ECO:0000313" key="9">
    <source>
        <dbReference type="EMBL" id="JAD80549.1"/>
    </source>
</evidence>
<reference evidence="9" key="2">
    <citation type="journal article" date="2015" name="Data Brief">
        <title>Shoot transcriptome of the giant reed, Arundo donax.</title>
        <authorList>
            <person name="Barrero R.A."/>
            <person name="Guerrero F.D."/>
            <person name="Moolhuijzen P."/>
            <person name="Goolsby J.A."/>
            <person name="Tidwell J."/>
            <person name="Bellgard S.E."/>
            <person name="Bellgard M.I."/>
        </authorList>
    </citation>
    <scope>NUCLEOTIDE SEQUENCE</scope>
    <source>
        <tissue evidence="9">Shoot tissue taken approximately 20 cm above the soil surface</tissue>
    </source>
</reference>
<organism evidence="9">
    <name type="scientific">Arundo donax</name>
    <name type="common">Giant reed</name>
    <name type="synonym">Donax arundinaceus</name>
    <dbReference type="NCBI Taxonomy" id="35708"/>
    <lineage>
        <taxon>Eukaryota</taxon>
        <taxon>Viridiplantae</taxon>
        <taxon>Streptophyta</taxon>
        <taxon>Embryophyta</taxon>
        <taxon>Tracheophyta</taxon>
        <taxon>Spermatophyta</taxon>
        <taxon>Magnoliopsida</taxon>
        <taxon>Liliopsida</taxon>
        <taxon>Poales</taxon>
        <taxon>Poaceae</taxon>
        <taxon>PACMAD clade</taxon>
        <taxon>Arundinoideae</taxon>
        <taxon>Arundineae</taxon>
        <taxon>Arundo</taxon>
    </lineage>
</organism>
<keyword evidence="5" id="KW-0472">Membrane</keyword>
<evidence type="ECO:0000256" key="2">
    <source>
        <dbReference type="ARBA" id="ARBA00022473"/>
    </source>
</evidence>
<comment type="subcellular location">
    <subcellularLocation>
        <location evidence="1">Cell membrane</location>
        <topology evidence="1">Peripheral membrane protein</topology>
        <orientation evidence="1">Cytoplasmic side</orientation>
    </subcellularLocation>
</comment>
<evidence type="ECO:0000256" key="5">
    <source>
        <dbReference type="ARBA" id="ARBA00023136"/>
    </source>
</evidence>
<feature type="domain" description="SOSEKI DIX-like" evidence="8">
    <location>
        <begin position="4"/>
        <end position="59"/>
    </location>
</feature>
<evidence type="ECO:0000256" key="7">
    <source>
        <dbReference type="ARBA" id="ARBA00024211"/>
    </source>
</evidence>
<dbReference type="PANTHER" id="PTHR31083">
    <property type="entry name" value="UPSTREAM OF FLC PROTEIN (DUF966)"/>
    <property type="match status" value="1"/>
</dbReference>
<dbReference type="EMBL" id="GBRH01217346">
    <property type="protein sequence ID" value="JAD80549.1"/>
    <property type="molecule type" value="Transcribed_RNA"/>
</dbReference>
<comment type="similarity">
    <text evidence="7">Belongs to the SOSEKI family.</text>
</comment>
<dbReference type="GO" id="GO:0051258">
    <property type="term" value="P:protein polymerization"/>
    <property type="evidence" value="ECO:0007669"/>
    <property type="project" value="UniProtKB-ARBA"/>
</dbReference>
<keyword evidence="3" id="KW-1003">Cell membrane</keyword>
<evidence type="ECO:0000259" key="8">
    <source>
        <dbReference type="Pfam" id="PF06136"/>
    </source>
</evidence>
<reference evidence="9" key="1">
    <citation type="submission" date="2014-09" db="EMBL/GenBank/DDBJ databases">
        <authorList>
            <person name="Magalhaes I.L.F."/>
            <person name="Oliveira U."/>
            <person name="Santos F.R."/>
            <person name="Vidigal T.H.D.A."/>
            <person name="Brescovit A.D."/>
            <person name="Santos A.J."/>
        </authorList>
    </citation>
    <scope>NUCLEOTIDE SEQUENCE</scope>
    <source>
        <tissue evidence="9">Shoot tissue taken approximately 20 cm above the soil surface</tissue>
    </source>
</reference>
<dbReference type="GO" id="GO:0005886">
    <property type="term" value="C:plasma membrane"/>
    <property type="evidence" value="ECO:0007669"/>
    <property type="project" value="UniProtKB-SubCell"/>
</dbReference>
<sequence length="85" mass="9519">MPADVIRRLDVLRGKGMAAMYSWSCKRRYKTGFVWHDVSGDDILLPAQGSEYVLKGSLLLLRHSPQPAAAGRYSAFPFRQLLPPS</sequence>
<dbReference type="Pfam" id="PF06136">
    <property type="entry name" value="SOK"/>
    <property type="match status" value="1"/>
</dbReference>
<evidence type="ECO:0000256" key="4">
    <source>
        <dbReference type="ARBA" id="ARBA00022618"/>
    </source>
</evidence>
<evidence type="ECO:0000256" key="3">
    <source>
        <dbReference type="ARBA" id="ARBA00022475"/>
    </source>
</evidence>
<evidence type="ECO:0000256" key="6">
    <source>
        <dbReference type="ARBA" id="ARBA00023306"/>
    </source>
</evidence>
<dbReference type="GO" id="GO:0051301">
    <property type="term" value="P:cell division"/>
    <property type="evidence" value="ECO:0007669"/>
    <property type="project" value="UniProtKB-KW"/>
</dbReference>
<dbReference type="InterPro" id="IPR010369">
    <property type="entry name" value="SOK"/>
</dbReference>
<dbReference type="AlphaFoldDB" id="A0A0A9CW32"/>
<evidence type="ECO:0000256" key="1">
    <source>
        <dbReference type="ARBA" id="ARBA00004413"/>
    </source>
</evidence>
<dbReference type="InterPro" id="IPR048351">
    <property type="entry name" value="SOK_DIX"/>
</dbReference>